<evidence type="ECO:0000313" key="4">
    <source>
        <dbReference type="EMBL" id="GMS91919.1"/>
    </source>
</evidence>
<evidence type="ECO:0000313" key="5">
    <source>
        <dbReference type="EMBL" id="GMT01967.1"/>
    </source>
</evidence>
<dbReference type="PANTHER" id="PTHR31751">
    <property type="entry name" value="SI:CH211-108C17.2-RELATED-RELATED"/>
    <property type="match status" value="1"/>
</dbReference>
<dbReference type="AlphaFoldDB" id="A0AAV5SLW2"/>
<comment type="caution">
    <text evidence="2">The sequence shown here is derived from an EMBL/GenBank/DDBJ whole genome shotgun (WGS) entry which is preliminary data.</text>
</comment>
<evidence type="ECO:0000313" key="2">
    <source>
        <dbReference type="EMBL" id="GMS84078.1"/>
    </source>
</evidence>
<evidence type="ECO:0000313" key="3">
    <source>
        <dbReference type="EMBL" id="GMS88579.1"/>
    </source>
</evidence>
<dbReference type="Proteomes" id="UP001432027">
    <property type="component" value="Unassembled WGS sequence"/>
</dbReference>
<dbReference type="EMBL" id="BTSX01000001">
    <property type="protein sequence ID" value="GMS79211.1"/>
    <property type="molecule type" value="Genomic_DNA"/>
</dbReference>
<dbReference type="PANTHER" id="PTHR31751:SF42">
    <property type="entry name" value="PROTEIN CBG10204"/>
    <property type="match status" value="1"/>
</dbReference>
<protein>
    <submittedName>
        <fullName evidence="2">Uncharacterized protein</fullName>
    </submittedName>
</protein>
<dbReference type="EMBL" id="BTSX01000004">
    <property type="protein sequence ID" value="GMS91919.1"/>
    <property type="molecule type" value="Genomic_DNA"/>
</dbReference>
<evidence type="ECO:0000313" key="1">
    <source>
        <dbReference type="EMBL" id="GMS79211.1"/>
    </source>
</evidence>
<accession>A0AAV5SLW2</accession>
<name>A0AAV5SLW2_9BILA</name>
<proteinExistence type="predicted"/>
<reference evidence="2" key="1">
    <citation type="submission" date="2023-10" db="EMBL/GenBank/DDBJ databases">
        <title>Genome assembly of Pristionchus species.</title>
        <authorList>
            <person name="Yoshida K."/>
            <person name="Sommer R.J."/>
        </authorList>
    </citation>
    <scope>NUCLEOTIDE SEQUENCE</scope>
    <source>
        <strain evidence="2">RS0144</strain>
    </source>
</reference>
<organism evidence="2 6">
    <name type="scientific">Pristionchus entomophagus</name>
    <dbReference type="NCBI Taxonomy" id="358040"/>
    <lineage>
        <taxon>Eukaryota</taxon>
        <taxon>Metazoa</taxon>
        <taxon>Ecdysozoa</taxon>
        <taxon>Nematoda</taxon>
        <taxon>Chromadorea</taxon>
        <taxon>Rhabditida</taxon>
        <taxon>Rhabditina</taxon>
        <taxon>Diplogasteromorpha</taxon>
        <taxon>Diplogasteroidea</taxon>
        <taxon>Neodiplogasteridae</taxon>
        <taxon>Pristionchus</taxon>
    </lineage>
</organism>
<evidence type="ECO:0000313" key="6">
    <source>
        <dbReference type="Proteomes" id="UP001432027"/>
    </source>
</evidence>
<keyword evidence="6" id="KW-1185">Reference proteome</keyword>
<dbReference type="EMBL" id="BTSX01000002">
    <property type="protein sequence ID" value="GMS84078.1"/>
    <property type="molecule type" value="Genomic_DNA"/>
</dbReference>
<gene>
    <name evidence="3" type="ORF">PENTCL1PPCAC_10755</name>
    <name evidence="1" type="ORF">PENTCL1PPCAC_1385</name>
    <name evidence="4" type="ORF">PENTCL1PPCAC_14095</name>
    <name evidence="5" type="ORF">PENTCL1PPCAC_24141</name>
    <name evidence="2" type="ORF">PENTCL1PPCAC_6253</name>
</gene>
<sequence>MEGYYEGNLKLTSSVHTTGLPIPRLLAMGKEMGLALPCASTMRTQLAQVIMPAVDIVYLRRMSEVEAIVRAANTNRSIDLAMDGRYDSPGYCASNCTVSFIDVLTNYILSVVNMAKNMRGIDGASGRMEKEGVRRGLEALLAKRFMVSKRFTTSLGSNSQCLLISDHILLR</sequence>
<dbReference type="EMBL" id="BTSX01000003">
    <property type="protein sequence ID" value="GMS88579.1"/>
    <property type="molecule type" value="Genomic_DNA"/>
</dbReference>
<dbReference type="EMBL" id="BTSX01000005">
    <property type="protein sequence ID" value="GMT01967.1"/>
    <property type="molecule type" value="Genomic_DNA"/>
</dbReference>